<keyword evidence="3" id="KW-1185">Reference proteome</keyword>
<evidence type="ECO:0000313" key="2">
    <source>
        <dbReference type="EMBL" id="CEL95967.1"/>
    </source>
</evidence>
<proteinExistence type="predicted"/>
<feature type="compositionally biased region" description="Polar residues" evidence="1">
    <location>
        <begin position="13"/>
        <end position="22"/>
    </location>
</feature>
<evidence type="ECO:0000256" key="1">
    <source>
        <dbReference type="SAM" id="MobiDB-lite"/>
    </source>
</evidence>
<reference evidence="2 3" key="1">
    <citation type="submission" date="2014-11" db="EMBL/GenBank/DDBJ databases">
        <authorList>
            <person name="Zhu J."/>
            <person name="Qi W."/>
            <person name="Song R."/>
        </authorList>
    </citation>
    <scope>NUCLEOTIDE SEQUENCE [LARGE SCALE GENOMIC DNA]</scope>
</reference>
<dbReference type="VEuPathDB" id="CryptoDB:Vbra_7463"/>
<dbReference type="Proteomes" id="UP000041254">
    <property type="component" value="Unassembled WGS sequence"/>
</dbReference>
<organism evidence="2 3">
    <name type="scientific">Vitrella brassicaformis (strain CCMP3155)</name>
    <dbReference type="NCBI Taxonomy" id="1169540"/>
    <lineage>
        <taxon>Eukaryota</taxon>
        <taxon>Sar</taxon>
        <taxon>Alveolata</taxon>
        <taxon>Colpodellida</taxon>
        <taxon>Vitrellaceae</taxon>
        <taxon>Vitrella</taxon>
    </lineage>
</organism>
<dbReference type="AlphaFoldDB" id="A0A0G4EHJ7"/>
<dbReference type="InParanoid" id="A0A0G4EHJ7"/>
<name>A0A0G4EHJ7_VITBC</name>
<accession>A0A0G4EHJ7</accession>
<dbReference type="EMBL" id="CDMY01000242">
    <property type="protein sequence ID" value="CEL95967.1"/>
    <property type="molecule type" value="Genomic_DNA"/>
</dbReference>
<protein>
    <submittedName>
        <fullName evidence="2">Uncharacterized protein</fullName>
    </submittedName>
</protein>
<gene>
    <name evidence="2" type="ORF">Vbra_7463</name>
</gene>
<feature type="region of interest" description="Disordered" evidence="1">
    <location>
        <begin position="135"/>
        <end position="176"/>
    </location>
</feature>
<feature type="compositionally biased region" description="Basic residues" evidence="1">
    <location>
        <begin position="54"/>
        <end position="68"/>
    </location>
</feature>
<feature type="region of interest" description="Disordered" evidence="1">
    <location>
        <begin position="1"/>
        <end position="81"/>
    </location>
</feature>
<sequence>MGLRSQGFLKNSGKVQAQSSSGLDLYSRPAPSHLRMMPKPDPLSTRYPPSYQPHHGRQHHLATARFRSRSSSPDRGRHGGEVIAGRVGAGVHVGVGAALGADWSTGLDDRLIPGSPIDRHSSYGAHQHVYHPTERYDQHQQTMPATNGRGRGRGRGLGLPPAPTPAPGQGSREECM</sequence>
<evidence type="ECO:0000313" key="3">
    <source>
        <dbReference type="Proteomes" id="UP000041254"/>
    </source>
</evidence>